<name>A0AB73BWX2_9FUSO</name>
<dbReference type="Pfam" id="PF09669">
    <property type="entry name" value="Phage_pRha"/>
    <property type="match status" value="1"/>
</dbReference>
<dbReference type="InterPro" id="IPR014054">
    <property type="entry name" value="Phage_regulatory_Rha"/>
</dbReference>
<comment type="caution">
    <text evidence="1">The sequence shown here is derived from an EMBL/GenBank/DDBJ whole genome shotgun (WGS) entry which is preliminary data.</text>
</comment>
<organism evidence="1 2">
    <name type="scientific">Fusobacterium necrophorum BL</name>
    <dbReference type="NCBI Taxonomy" id="1441732"/>
    <lineage>
        <taxon>Bacteria</taxon>
        <taxon>Fusobacteriati</taxon>
        <taxon>Fusobacteriota</taxon>
        <taxon>Fusobacteriia</taxon>
        <taxon>Fusobacteriales</taxon>
        <taxon>Fusobacteriaceae</taxon>
        <taxon>Fusobacterium</taxon>
    </lineage>
</organism>
<proteinExistence type="predicted"/>
<accession>A0AB73BWX2</accession>
<dbReference type="EMBL" id="JAAC01000062">
    <property type="protein sequence ID" value="KDE63774.1"/>
    <property type="molecule type" value="Genomic_DNA"/>
</dbReference>
<dbReference type="AlphaFoldDB" id="A0AB73BWX2"/>
<gene>
    <name evidence="1" type="ORF">FUSO3_04365</name>
</gene>
<reference evidence="1 2" key="1">
    <citation type="submission" date="2014-01" db="EMBL/GenBank/DDBJ databases">
        <title>Comparative genomics of Fusobacterium necrophorum wild isolates.</title>
        <authorList>
            <person name="Kittichotirat W."/>
            <person name="Bumgarner R.E."/>
            <person name="Lawrence P."/>
        </authorList>
    </citation>
    <scope>NUCLEOTIDE SEQUENCE [LARGE SCALE GENOMIC DNA]</scope>
    <source>
        <strain evidence="1 2">BL</strain>
    </source>
</reference>
<evidence type="ECO:0000313" key="1">
    <source>
        <dbReference type="EMBL" id="KDE63774.1"/>
    </source>
</evidence>
<evidence type="ECO:0000313" key="2">
    <source>
        <dbReference type="Proteomes" id="UP000027473"/>
    </source>
</evidence>
<dbReference type="RefSeq" id="WP_035932834.1">
    <property type="nucleotide sequence ID" value="NZ_JAAC01000062.1"/>
</dbReference>
<protein>
    <submittedName>
        <fullName evidence="1">Uncharacterized protein</fullName>
    </submittedName>
</protein>
<dbReference type="NCBIfam" id="TIGR02681">
    <property type="entry name" value="phage_pRha"/>
    <property type="match status" value="1"/>
</dbReference>
<dbReference type="Proteomes" id="UP000027473">
    <property type="component" value="Unassembled WGS sequence"/>
</dbReference>
<sequence length="232" mass="26684">MENVLVKVENKDGILVVSSNRVAVELGIRHDNLLNKIDDYVKKFNSPKLSGQFYISSNYKDKSGKSNRNYLITKKGIAQVIGGYSAAVPKAFEYNVAYINEFERMEQILRNRNSSEWLLTREQGKLIRRAETDAIQELIPYAKEQGSNHADMLYMTYSKLVNSLVGIKANTRDIIEFRKLIAIHQLEDMFSRIIENGIKNKMYYKEIYKLCKRNGQMLMGLLNGEIKALSVD</sequence>